<dbReference type="NCBIfam" id="TIGR02532">
    <property type="entry name" value="IV_pilin_GFxxxE"/>
    <property type="match status" value="1"/>
</dbReference>
<accession>A0A4V2VK34</accession>
<dbReference type="EMBL" id="SMBP01000013">
    <property type="protein sequence ID" value="TCU58385.1"/>
    <property type="molecule type" value="Genomic_DNA"/>
</dbReference>
<evidence type="ECO:0000313" key="3">
    <source>
        <dbReference type="Proteomes" id="UP000295773"/>
    </source>
</evidence>
<protein>
    <submittedName>
        <fullName evidence="2">Prepilin-type N-terminal cleavage/methylation domain-containing protein</fullName>
    </submittedName>
</protein>
<keyword evidence="3" id="KW-1185">Reference proteome</keyword>
<name>A0A4V2VK34_9FIRM</name>
<keyword evidence="1" id="KW-0472">Membrane</keyword>
<evidence type="ECO:0000256" key="1">
    <source>
        <dbReference type="SAM" id="Phobius"/>
    </source>
</evidence>
<keyword evidence="1" id="KW-0812">Transmembrane</keyword>
<dbReference type="RefSeq" id="WP_132224975.1">
    <property type="nucleotide sequence ID" value="NZ_JANKBG010000013.1"/>
</dbReference>
<reference evidence="2 3" key="1">
    <citation type="submission" date="2019-03" db="EMBL/GenBank/DDBJ databases">
        <title>Genomic Encyclopedia of Type Strains, Phase IV (KMG-IV): sequencing the most valuable type-strain genomes for metagenomic binning, comparative biology and taxonomic classification.</title>
        <authorList>
            <person name="Goeker M."/>
        </authorList>
    </citation>
    <scope>NUCLEOTIDE SEQUENCE [LARGE SCALE GENOMIC DNA]</scope>
    <source>
        <strain evidence="2 3">DSM 29481</strain>
    </source>
</reference>
<dbReference type="Pfam" id="PF07963">
    <property type="entry name" value="N_methyl"/>
    <property type="match status" value="1"/>
</dbReference>
<organism evidence="2 3">
    <name type="scientific">Longicatena caecimuris</name>
    <dbReference type="NCBI Taxonomy" id="1796635"/>
    <lineage>
        <taxon>Bacteria</taxon>
        <taxon>Bacillati</taxon>
        <taxon>Bacillota</taxon>
        <taxon>Erysipelotrichia</taxon>
        <taxon>Erysipelotrichales</taxon>
        <taxon>Erysipelotrichaceae</taxon>
        <taxon>Longicatena</taxon>
    </lineage>
</organism>
<comment type="caution">
    <text evidence="2">The sequence shown here is derived from an EMBL/GenBank/DDBJ whole genome shotgun (WGS) entry which is preliminary data.</text>
</comment>
<dbReference type="InterPro" id="IPR012902">
    <property type="entry name" value="N_methyl_site"/>
</dbReference>
<dbReference type="Gene3D" id="2.10.10.90">
    <property type="match status" value="2"/>
</dbReference>
<feature type="transmembrane region" description="Helical" evidence="1">
    <location>
        <begin position="12"/>
        <end position="35"/>
    </location>
</feature>
<proteinExistence type="predicted"/>
<keyword evidence="1" id="KW-1133">Transmembrane helix</keyword>
<evidence type="ECO:0000313" key="2">
    <source>
        <dbReference type="EMBL" id="TCU58385.1"/>
    </source>
</evidence>
<sequence length="473" mass="54491">MKSKKLNNKGFTLMEIIVTLLISSLVMMIAGSLILNSLGYFNKAATTDADKQSLDLLADFVRDQLLYASDVKVLKSNEERPEGNDWKWLYVKDGRLMLGHVDATDSEAYNDDFYNRRILEISAKGFNENRLDLKFIYYKNNDSEKKEVYKTSTTLELLNMEHNKNANPLQAETKNLTDHIIYYRNGEFENKESSGGGEEEPDDTDYDGTVGGEIACKNELNTATQWVARGTYKKGTFVEFKGTWYRAIVDVENDDSDPHTNDKGQWKAIMTGWQVTSSYEKGDVVEFPINTKFYYRKIIDYNPAHRGQIYNPDHRDVWEPIKKEDIQPLKCKIIEDTPTDNSSKTVASEYERCPSNVLEWDSGNKLYPGEYVKYNGQLYRCISNEEINWGHAHQLPPGTINSQKYWKKISEDFDEYSTYFKGDIVKDTDGKYYQLLTENTTTTHHPSLVPAVWKLIDIDDVSITTPSCRTSWL</sequence>
<gene>
    <name evidence="2" type="ORF">EDD61_1138</name>
</gene>
<dbReference type="AlphaFoldDB" id="A0A4V2VK34"/>
<dbReference type="Proteomes" id="UP000295773">
    <property type="component" value="Unassembled WGS sequence"/>
</dbReference>